<feature type="transmembrane region" description="Helical" evidence="1">
    <location>
        <begin position="20"/>
        <end position="39"/>
    </location>
</feature>
<dbReference type="InterPro" id="IPR032637">
    <property type="entry name" value="Phage_holin-like"/>
</dbReference>
<protein>
    <recommendedName>
        <fullName evidence="4">Phage holin</fullName>
    </recommendedName>
</protein>
<evidence type="ECO:0008006" key="4">
    <source>
        <dbReference type="Google" id="ProtNLM"/>
    </source>
</evidence>
<accession>A0ABZ2PWW8</accession>
<proteinExistence type="predicted"/>
<dbReference type="EMBL" id="CP062176">
    <property type="protein sequence ID" value="WXK39609.1"/>
    <property type="molecule type" value="Genomic_DNA"/>
</dbReference>
<gene>
    <name evidence="2" type="ORF">IHE29_10145</name>
</gene>
<sequence>MTWWFELLRVPSVFNSMTWTQDDLTLVSGVVCGALIFLLHSREPSWPRKIAYFGVSVIGGLSVTSSVQQYVGLPEWLAAFLSTAAIVTLANALLDWSEKMVPELLTQLTYRIIRSTPVNDTKNSELEK</sequence>
<organism evidence="2 3">
    <name type="scientific">Mycetohabitans rhizoxinica</name>
    <dbReference type="NCBI Taxonomy" id="412963"/>
    <lineage>
        <taxon>Bacteria</taxon>
        <taxon>Pseudomonadati</taxon>
        <taxon>Pseudomonadota</taxon>
        <taxon>Betaproteobacteria</taxon>
        <taxon>Burkholderiales</taxon>
        <taxon>Burkholderiaceae</taxon>
        <taxon>Mycetohabitans</taxon>
    </lineage>
</organism>
<evidence type="ECO:0000256" key="1">
    <source>
        <dbReference type="SAM" id="Phobius"/>
    </source>
</evidence>
<feature type="transmembrane region" description="Helical" evidence="1">
    <location>
        <begin position="76"/>
        <end position="94"/>
    </location>
</feature>
<feature type="transmembrane region" description="Helical" evidence="1">
    <location>
        <begin position="51"/>
        <end position="70"/>
    </location>
</feature>
<keyword evidence="1" id="KW-0812">Transmembrane</keyword>
<evidence type="ECO:0000313" key="3">
    <source>
        <dbReference type="Proteomes" id="UP001493153"/>
    </source>
</evidence>
<dbReference type="Pfam" id="PF16931">
    <property type="entry name" value="Phage_holin_8"/>
    <property type="match status" value="1"/>
</dbReference>
<dbReference type="RefSeq" id="WP_013434947.1">
    <property type="nucleotide sequence ID" value="NZ_CP062171.1"/>
</dbReference>
<reference evidence="2 3" key="1">
    <citation type="submission" date="2020-09" db="EMBL/GenBank/DDBJ databases">
        <title>Genome sequences of Mycetohabitans spp.</title>
        <authorList>
            <person name="Carter M.E."/>
            <person name="Carpenter S.C.D."/>
            <person name="Bogdanove A.J."/>
        </authorList>
    </citation>
    <scope>NUCLEOTIDE SEQUENCE [LARGE SCALE GENOMIC DNA]</scope>
    <source>
        <strain evidence="2 3">B12</strain>
    </source>
</reference>
<evidence type="ECO:0000313" key="2">
    <source>
        <dbReference type="EMBL" id="WXK39609.1"/>
    </source>
</evidence>
<name>A0ABZ2PWW8_9BURK</name>
<keyword evidence="1" id="KW-1133">Transmembrane helix</keyword>
<keyword evidence="1" id="KW-0472">Membrane</keyword>
<keyword evidence="3" id="KW-1185">Reference proteome</keyword>
<dbReference type="Proteomes" id="UP001493153">
    <property type="component" value="Chromosome"/>
</dbReference>